<evidence type="ECO:0000256" key="2">
    <source>
        <dbReference type="RuleBase" id="RU362097"/>
    </source>
</evidence>
<evidence type="ECO:0000313" key="3">
    <source>
        <dbReference type="EMBL" id="ARP87909.1"/>
    </source>
</evidence>
<protein>
    <submittedName>
        <fullName evidence="3">RND transporter</fullName>
    </submittedName>
</protein>
<proteinExistence type="inferred from homology"/>
<name>A0A1W6Z487_9BORD</name>
<evidence type="ECO:0000313" key="4">
    <source>
        <dbReference type="Proteomes" id="UP000194139"/>
    </source>
</evidence>
<accession>A0A1W6Z487</accession>
<dbReference type="PANTHER" id="PTHR30203">
    <property type="entry name" value="OUTER MEMBRANE CATION EFFLUX PROTEIN"/>
    <property type="match status" value="1"/>
</dbReference>
<evidence type="ECO:0000256" key="1">
    <source>
        <dbReference type="ARBA" id="ARBA00007613"/>
    </source>
</evidence>
<dbReference type="EMBL" id="CP021109">
    <property type="protein sequence ID" value="ARP87909.1"/>
    <property type="molecule type" value="Genomic_DNA"/>
</dbReference>
<dbReference type="InterPro" id="IPR010131">
    <property type="entry name" value="MdtP/NodT-like"/>
</dbReference>
<dbReference type="Pfam" id="PF02321">
    <property type="entry name" value="OEP"/>
    <property type="match status" value="2"/>
</dbReference>
<dbReference type="InterPro" id="IPR003423">
    <property type="entry name" value="OMP_efflux"/>
</dbReference>
<keyword evidence="2" id="KW-0564">Palmitate</keyword>
<keyword evidence="2" id="KW-0812">Transmembrane</keyword>
<dbReference type="Gene3D" id="2.20.200.10">
    <property type="entry name" value="Outer membrane efflux proteins (OEP)"/>
    <property type="match status" value="1"/>
</dbReference>
<dbReference type="OrthoDB" id="9770517at2"/>
<dbReference type="PANTHER" id="PTHR30203:SF21">
    <property type="entry name" value="OUTER MEMBRANE COMPONENT OF MULTIDRUG EFFLUX PUMP-RELATED"/>
    <property type="match status" value="1"/>
</dbReference>
<organism evidence="3 4">
    <name type="scientific">Bordetella genomosp. 9</name>
    <dbReference type="NCBI Taxonomy" id="1416803"/>
    <lineage>
        <taxon>Bacteria</taxon>
        <taxon>Pseudomonadati</taxon>
        <taxon>Pseudomonadota</taxon>
        <taxon>Betaproteobacteria</taxon>
        <taxon>Burkholderiales</taxon>
        <taxon>Alcaligenaceae</taxon>
        <taxon>Bordetella</taxon>
    </lineage>
</organism>
<sequence>MNMRWVRHLGAGIAAVSLAACQAVGPDYRLPEDSAFSRVQQRPLRLDARGSQAVDPAQAAVEGRWWKLYSDPALDALVEQALKANTELRIAAARLKRSQALYARARAAGGFGAELEASGGRGRISAESLLQPEQLPPFNLADASLAVSYQLDLFGRIRRGEEAAQANTEAAQAASELARISVVASVVGAYSEICHSNHELEVARHSLAVQQRSRDVVARLAAAGRDTPVEVARADSQVAALRAAIPPMEARRQAAGYELAALLGDTPDKLPAAAMQCQEAPELRQPIPLGNGAALLRRRPDVRHAERELAAATAEIGVATAELYPDIRLGASVGASGLLEDFGKPATQEWMIGPLISWTLPDRGARARVAATQAGAEEALARFDQVVLDALRETQTILSQYAEDLRRVAALRDARDKARAAAQAERRLYSAGRQPYLSSLDAERSLAATEATLADAEARVSRDQIKLFLALGGGWQDDASRTAASGE</sequence>
<dbReference type="GO" id="GO:0005886">
    <property type="term" value="C:plasma membrane"/>
    <property type="evidence" value="ECO:0007669"/>
    <property type="project" value="UniProtKB-SubCell"/>
</dbReference>
<dbReference type="RefSeq" id="WP_086058612.1">
    <property type="nucleotide sequence ID" value="NZ_CP021109.1"/>
</dbReference>
<reference evidence="3 4" key="1">
    <citation type="submission" date="2017-05" db="EMBL/GenBank/DDBJ databases">
        <title>Complete and WGS of Bordetella genogroups.</title>
        <authorList>
            <person name="Spilker T."/>
            <person name="LiPuma J."/>
        </authorList>
    </citation>
    <scope>NUCLEOTIDE SEQUENCE [LARGE SCALE GENOMIC DNA]</scope>
    <source>
        <strain evidence="3 4">AU17164</strain>
    </source>
</reference>
<keyword evidence="2" id="KW-1134">Transmembrane beta strand</keyword>
<dbReference type="Gene3D" id="1.20.1600.10">
    <property type="entry name" value="Outer membrane efflux proteins (OEP)"/>
    <property type="match status" value="1"/>
</dbReference>
<keyword evidence="2" id="KW-0472">Membrane</keyword>
<dbReference type="AlphaFoldDB" id="A0A1W6Z487"/>
<dbReference type="GO" id="GO:0015562">
    <property type="term" value="F:efflux transmembrane transporter activity"/>
    <property type="evidence" value="ECO:0007669"/>
    <property type="project" value="InterPro"/>
</dbReference>
<comment type="subcellular location">
    <subcellularLocation>
        <location evidence="2">Cell membrane</location>
        <topology evidence="2">Lipid-anchor</topology>
    </subcellularLocation>
</comment>
<comment type="similarity">
    <text evidence="1 2">Belongs to the outer membrane factor (OMF) (TC 1.B.17) family.</text>
</comment>
<dbReference type="Proteomes" id="UP000194139">
    <property type="component" value="Chromosome"/>
</dbReference>
<keyword evidence="2" id="KW-0449">Lipoprotein</keyword>
<keyword evidence="4" id="KW-1185">Reference proteome</keyword>
<dbReference type="NCBIfam" id="TIGR01845">
    <property type="entry name" value="outer_NodT"/>
    <property type="match status" value="1"/>
</dbReference>
<dbReference type="SUPFAM" id="SSF56954">
    <property type="entry name" value="Outer membrane efflux proteins (OEP)"/>
    <property type="match status" value="1"/>
</dbReference>
<dbReference type="PROSITE" id="PS51257">
    <property type="entry name" value="PROKAR_LIPOPROTEIN"/>
    <property type="match status" value="1"/>
</dbReference>
<gene>
    <name evidence="3" type="ORF">CAL13_18080</name>
</gene>